<organism evidence="2 3">
    <name type="scientific">Streptoalloteichus hindustanus</name>
    <dbReference type="NCBI Taxonomy" id="2017"/>
    <lineage>
        <taxon>Bacteria</taxon>
        <taxon>Bacillati</taxon>
        <taxon>Actinomycetota</taxon>
        <taxon>Actinomycetes</taxon>
        <taxon>Pseudonocardiales</taxon>
        <taxon>Pseudonocardiaceae</taxon>
        <taxon>Streptoalloteichus</taxon>
    </lineage>
</organism>
<proteinExistence type="predicted"/>
<dbReference type="Proteomes" id="UP000184501">
    <property type="component" value="Unassembled WGS sequence"/>
</dbReference>
<reference evidence="2 3" key="1">
    <citation type="submission" date="2016-11" db="EMBL/GenBank/DDBJ databases">
        <authorList>
            <person name="Jaros S."/>
            <person name="Januszkiewicz K."/>
            <person name="Wedrychowicz H."/>
        </authorList>
    </citation>
    <scope>NUCLEOTIDE SEQUENCE [LARGE SCALE GENOMIC DNA]</scope>
    <source>
        <strain evidence="2 3">DSM 44523</strain>
    </source>
</reference>
<dbReference type="EMBL" id="FQVN01000014">
    <property type="protein sequence ID" value="SHG81857.1"/>
    <property type="molecule type" value="Genomic_DNA"/>
</dbReference>
<gene>
    <name evidence="2" type="ORF">SAMN05444320_11486</name>
</gene>
<evidence type="ECO:0000313" key="2">
    <source>
        <dbReference type="EMBL" id="SHG81857.1"/>
    </source>
</evidence>
<keyword evidence="1" id="KW-1133">Transmembrane helix</keyword>
<feature type="transmembrane region" description="Helical" evidence="1">
    <location>
        <begin position="20"/>
        <end position="45"/>
    </location>
</feature>
<dbReference type="RefSeq" id="WP_159447807.1">
    <property type="nucleotide sequence ID" value="NZ_FQVN01000014.1"/>
</dbReference>
<protein>
    <submittedName>
        <fullName evidence="2">Uncharacterized protein</fullName>
    </submittedName>
</protein>
<dbReference type="AlphaFoldDB" id="A0A1M5MXB7"/>
<keyword evidence="1" id="KW-0812">Transmembrane</keyword>
<sequence>MSIVRCVPWMPPVALGLVGTGWSGVSLLVGAVLLVVTALAVRSLVLARRAGPR</sequence>
<dbReference type="STRING" id="2017.SAMN05444320_11486"/>
<evidence type="ECO:0000313" key="3">
    <source>
        <dbReference type="Proteomes" id="UP000184501"/>
    </source>
</evidence>
<accession>A0A1M5MXB7</accession>
<name>A0A1M5MXB7_STRHI</name>
<keyword evidence="3" id="KW-1185">Reference proteome</keyword>
<evidence type="ECO:0000256" key="1">
    <source>
        <dbReference type="SAM" id="Phobius"/>
    </source>
</evidence>
<keyword evidence="1" id="KW-0472">Membrane</keyword>